<name>A0A1A0R992_MYCPR</name>
<protein>
    <submittedName>
        <fullName evidence="1">Uncharacterized protein</fullName>
    </submittedName>
</protein>
<accession>A0A1A0R992</accession>
<sequence>MGRKLEMVERAEKPVYSQLVHRGFEFSHKLIVGIQRGSEYCVYGLNFIHLDLDFIAKPGVLLRGFASAWRTPCVAVSHLYDVSRAVRRPDRTSHDVLVIH</sequence>
<dbReference type="AlphaFoldDB" id="A0A1A0R992"/>
<dbReference type="EMBL" id="LZSO01000016">
    <property type="protein sequence ID" value="OBB31060.1"/>
    <property type="molecule type" value="Genomic_DNA"/>
</dbReference>
<proteinExistence type="predicted"/>
<evidence type="ECO:0000313" key="2">
    <source>
        <dbReference type="Proteomes" id="UP000093902"/>
    </source>
</evidence>
<comment type="caution">
    <text evidence="1">The sequence shown here is derived from an EMBL/GenBank/DDBJ whole genome shotgun (WGS) entry which is preliminary data.</text>
</comment>
<gene>
    <name evidence="1" type="ORF">A5792_16865</name>
</gene>
<evidence type="ECO:0000313" key="1">
    <source>
        <dbReference type="EMBL" id="OBB31060.1"/>
    </source>
</evidence>
<dbReference type="Proteomes" id="UP000093902">
    <property type="component" value="Unassembled WGS sequence"/>
</dbReference>
<organism evidence="1 2">
    <name type="scientific">Mycolicibacterium peregrinum</name>
    <name type="common">Mycobacterium peregrinum</name>
    <dbReference type="NCBI Taxonomy" id="43304"/>
    <lineage>
        <taxon>Bacteria</taxon>
        <taxon>Bacillati</taxon>
        <taxon>Actinomycetota</taxon>
        <taxon>Actinomycetes</taxon>
        <taxon>Mycobacteriales</taxon>
        <taxon>Mycobacteriaceae</taxon>
        <taxon>Mycolicibacterium</taxon>
    </lineage>
</organism>
<reference evidence="2" key="1">
    <citation type="submission" date="2016-06" db="EMBL/GenBank/DDBJ databases">
        <authorList>
            <person name="Sutton G."/>
            <person name="Brinkac L."/>
            <person name="Sanka R."/>
            <person name="Adams M."/>
            <person name="Lau E."/>
            <person name="Mehaffy C."/>
            <person name="Tameris M."/>
            <person name="Hatherill M."/>
            <person name="Hanekom W."/>
            <person name="Mahomed H."/>
            <person name="Mcshane H."/>
        </authorList>
    </citation>
    <scope>NUCLEOTIDE SEQUENCE [LARGE SCALE GENOMIC DNA]</scope>
    <source>
        <strain evidence="2">852002-51209_SCH5440388</strain>
    </source>
</reference>